<evidence type="ECO:0000313" key="2">
    <source>
        <dbReference type="EMBL" id="KFM27773.1"/>
    </source>
</evidence>
<feature type="region of interest" description="Disordered" evidence="1">
    <location>
        <begin position="27"/>
        <end position="53"/>
    </location>
</feature>
<dbReference type="Proteomes" id="UP000028924">
    <property type="component" value="Unassembled WGS sequence"/>
</dbReference>
<evidence type="ECO:0000313" key="3">
    <source>
        <dbReference type="Proteomes" id="UP000028924"/>
    </source>
</evidence>
<organism evidence="2 3">
    <name type="scientific">Auxenochlorella protothecoides</name>
    <name type="common">Green microalga</name>
    <name type="synonym">Chlorella protothecoides</name>
    <dbReference type="NCBI Taxonomy" id="3075"/>
    <lineage>
        <taxon>Eukaryota</taxon>
        <taxon>Viridiplantae</taxon>
        <taxon>Chlorophyta</taxon>
        <taxon>core chlorophytes</taxon>
        <taxon>Trebouxiophyceae</taxon>
        <taxon>Chlorellales</taxon>
        <taxon>Chlorellaceae</taxon>
        <taxon>Auxenochlorella</taxon>
    </lineage>
</organism>
<dbReference type="GeneID" id="23614155"/>
<keyword evidence="3" id="KW-1185">Reference proteome</keyword>
<proteinExistence type="predicted"/>
<feature type="region of interest" description="Disordered" evidence="1">
    <location>
        <begin position="68"/>
        <end position="91"/>
    </location>
</feature>
<accession>A0A087SPW9</accession>
<sequence>MAASAPQPRTPSRCLPTPECTCMVCAPGQQPPPPSRSSPVTPTPLTGREMATTRPTWVEMLSQRKLKPRIMRPSMAPMKVPAPASLAMTRR</sequence>
<evidence type="ECO:0000256" key="1">
    <source>
        <dbReference type="SAM" id="MobiDB-lite"/>
    </source>
</evidence>
<gene>
    <name evidence="2" type="ORF">F751_2764</name>
</gene>
<dbReference type="KEGG" id="apro:F751_2764"/>
<feature type="compositionally biased region" description="Low complexity" evidence="1">
    <location>
        <begin position="37"/>
        <end position="46"/>
    </location>
</feature>
<reference evidence="2 3" key="1">
    <citation type="journal article" date="2014" name="BMC Genomics">
        <title>Oil accumulation mechanisms of the oleaginous microalga Chlorella protothecoides revealed through its genome, transcriptomes, and proteomes.</title>
        <authorList>
            <person name="Gao C."/>
            <person name="Wang Y."/>
            <person name="Shen Y."/>
            <person name="Yan D."/>
            <person name="He X."/>
            <person name="Dai J."/>
            <person name="Wu Q."/>
        </authorList>
    </citation>
    <scope>NUCLEOTIDE SEQUENCE [LARGE SCALE GENOMIC DNA]</scope>
    <source>
        <strain evidence="2 3">0710</strain>
    </source>
</reference>
<name>A0A087SPW9_AUXPR</name>
<dbReference type="AlphaFoldDB" id="A0A087SPW9"/>
<dbReference type="RefSeq" id="XP_011400760.1">
    <property type="nucleotide sequence ID" value="XM_011402458.1"/>
</dbReference>
<protein>
    <submittedName>
        <fullName evidence="2">Uncharacterized protein</fullName>
    </submittedName>
</protein>
<dbReference type="EMBL" id="KL662155">
    <property type="protein sequence ID" value="KFM27773.1"/>
    <property type="molecule type" value="Genomic_DNA"/>
</dbReference>